<organism evidence="8 9">
    <name type="scientific">Limosilactobacillus vaginalis</name>
    <dbReference type="NCBI Taxonomy" id="1633"/>
    <lineage>
        <taxon>Bacteria</taxon>
        <taxon>Bacillati</taxon>
        <taxon>Bacillota</taxon>
        <taxon>Bacilli</taxon>
        <taxon>Lactobacillales</taxon>
        <taxon>Lactobacillaceae</taxon>
        <taxon>Limosilactobacillus</taxon>
    </lineage>
</organism>
<dbReference type="AlphaFoldDB" id="A0AAW5WR95"/>
<comment type="caution">
    <text evidence="8">The sequence shown here is derived from an EMBL/GenBank/DDBJ whole genome shotgun (WGS) entry which is preliminary data.</text>
</comment>
<feature type="domain" description="ABC transporter" evidence="7">
    <location>
        <begin position="6"/>
        <end position="253"/>
    </location>
</feature>
<reference evidence="8" key="1">
    <citation type="submission" date="2022-01" db="EMBL/GenBank/DDBJ databases">
        <title>VMRC isolate genome collection.</title>
        <authorList>
            <person name="France M."/>
            <person name="Rutt L."/>
            <person name="Humphrys M."/>
            <person name="Ravel J."/>
        </authorList>
    </citation>
    <scope>NUCLEOTIDE SEQUENCE</scope>
    <source>
        <strain evidence="8">C0048A1</strain>
    </source>
</reference>
<dbReference type="PROSITE" id="PS50893">
    <property type="entry name" value="ABC_TRANSPORTER_2"/>
    <property type="match status" value="1"/>
</dbReference>
<dbReference type="Proteomes" id="UP001212401">
    <property type="component" value="Unassembled WGS sequence"/>
</dbReference>
<keyword evidence="6" id="KW-0472">Membrane</keyword>
<keyword evidence="2" id="KW-0813">Transport</keyword>
<dbReference type="Gene3D" id="3.40.50.300">
    <property type="entry name" value="P-loop containing nucleotide triphosphate hydrolases"/>
    <property type="match status" value="1"/>
</dbReference>
<evidence type="ECO:0000256" key="5">
    <source>
        <dbReference type="ARBA" id="ARBA00022840"/>
    </source>
</evidence>
<dbReference type="InterPro" id="IPR050166">
    <property type="entry name" value="ABC_transporter_ATP-bind"/>
</dbReference>
<dbReference type="InterPro" id="IPR003439">
    <property type="entry name" value="ABC_transporter-like_ATP-bd"/>
</dbReference>
<evidence type="ECO:0000256" key="1">
    <source>
        <dbReference type="ARBA" id="ARBA00004202"/>
    </source>
</evidence>
<sequence length="254" mass="28171">MSKPILELKNVKTVVNKGTANETTILKGINLKINEGDFITIVGTNGAGKSTLFNVIGGNLHADSGQILHNGKDITRSTEEQRTSFLARVFQDPKLGTAPRMTVAENMLLATKRGEKRHLILRKLKQNMERFTKLAATMNNGLENRMTTATGALSGGQRQALSFLMATLKRPDILLLDEHTAALDPHTSLNLLHATDERINQDHLTALMITHHLEDALTYGNRLIVLKNGQIKADFKGEAKQQLTTDKLYTYFED</sequence>
<dbReference type="InterPro" id="IPR017871">
    <property type="entry name" value="ABC_transporter-like_CS"/>
</dbReference>
<keyword evidence="4" id="KW-0547">Nucleotide-binding</keyword>
<evidence type="ECO:0000256" key="2">
    <source>
        <dbReference type="ARBA" id="ARBA00022448"/>
    </source>
</evidence>
<name>A0AAW5WR95_9LACO</name>
<protein>
    <submittedName>
        <fullName evidence="8">ATP-binding cassette domain-containing protein</fullName>
    </submittedName>
</protein>
<evidence type="ECO:0000313" key="8">
    <source>
        <dbReference type="EMBL" id="MCZ3666955.1"/>
    </source>
</evidence>
<proteinExistence type="predicted"/>
<evidence type="ECO:0000256" key="6">
    <source>
        <dbReference type="ARBA" id="ARBA00023136"/>
    </source>
</evidence>
<dbReference type="Pfam" id="PF00005">
    <property type="entry name" value="ABC_tran"/>
    <property type="match status" value="1"/>
</dbReference>
<dbReference type="EMBL" id="JAKHPH010000002">
    <property type="protein sequence ID" value="MCZ3666955.1"/>
    <property type="molecule type" value="Genomic_DNA"/>
</dbReference>
<evidence type="ECO:0000256" key="3">
    <source>
        <dbReference type="ARBA" id="ARBA00022475"/>
    </source>
</evidence>
<evidence type="ECO:0000313" key="9">
    <source>
        <dbReference type="Proteomes" id="UP001212401"/>
    </source>
</evidence>
<gene>
    <name evidence="8" type="ORF">L2724_01475</name>
</gene>
<dbReference type="PROSITE" id="PS00211">
    <property type="entry name" value="ABC_TRANSPORTER_1"/>
    <property type="match status" value="1"/>
</dbReference>
<dbReference type="RefSeq" id="WP_003716516.1">
    <property type="nucleotide sequence ID" value="NZ_CAJFIS010000003.1"/>
</dbReference>
<dbReference type="InterPro" id="IPR003593">
    <property type="entry name" value="AAA+_ATPase"/>
</dbReference>
<dbReference type="InterPro" id="IPR027417">
    <property type="entry name" value="P-loop_NTPase"/>
</dbReference>
<accession>A0AAW5WR95</accession>
<dbReference type="SUPFAM" id="SSF52540">
    <property type="entry name" value="P-loop containing nucleoside triphosphate hydrolases"/>
    <property type="match status" value="1"/>
</dbReference>
<dbReference type="GO" id="GO:0005886">
    <property type="term" value="C:plasma membrane"/>
    <property type="evidence" value="ECO:0007669"/>
    <property type="project" value="UniProtKB-SubCell"/>
</dbReference>
<dbReference type="SMART" id="SM00382">
    <property type="entry name" value="AAA"/>
    <property type="match status" value="1"/>
</dbReference>
<dbReference type="GO" id="GO:0016887">
    <property type="term" value="F:ATP hydrolysis activity"/>
    <property type="evidence" value="ECO:0007669"/>
    <property type="project" value="InterPro"/>
</dbReference>
<keyword evidence="5 8" id="KW-0067">ATP-binding</keyword>
<dbReference type="PANTHER" id="PTHR42788">
    <property type="entry name" value="TAURINE IMPORT ATP-BINDING PROTEIN-RELATED"/>
    <property type="match status" value="1"/>
</dbReference>
<comment type="subcellular location">
    <subcellularLocation>
        <location evidence="1">Cell membrane</location>
        <topology evidence="1">Peripheral membrane protein</topology>
    </subcellularLocation>
</comment>
<dbReference type="GO" id="GO:0005524">
    <property type="term" value="F:ATP binding"/>
    <property type="evidence" value="ECO:0007669"/>
    <property type="project" value="UniProtKB-KW"/>
</dbReference>
<dbReference type="PANTHER" id="PTHR42788:SF7">
    <property type="entry name" value="NITRATE ABC TRANSPORTER ATP-BINDING PROTEIN"/>
    <property type="match status" value="1"/>
</dbReference>
<evidence type="ECO:0000256" key="4">
    <source>
        <dbReference type="ARBA" id="ARBA00022741"/>
    </source>
</evidence>
<keyword evidence="3" id="KW-1003">Cell membrane</keyword>
<evidence type="ECO:0000259" key="7">
    <source>
        <dbReference type="PROSITE" id="PS50893"/>
    </source>
</evidence>